<name>A0A8S3SD71_MYTED</name>
<evidence type="ECO:0000256" key="1">
    <source>
        <dbReference type="SAM" id="MobiDB-lite"/>
    </source>
</evidence>
<evidence type="ECO:0000313" key="2">
    <source>
        <dbReference type="EMBL" id="CAG2216026.1"/>
    </source>
</evidence>
<evidence type="ECO:0000313" key="3">
    <source>
        <dbReference type="Proteomes" id="UP000683360"/>
    </source>
</evidence>
<reference evidence="2" key="1">
    <citation type="submission" date="2021-03" db="EMBL/GenBank/DDBJ databases">
        <authorList>
            <person name="Bekaert M."/>
        </authorList>
    </citation>
    <scope>NUCLEOTIDE SEQUENCE</scope>
</reference>
<organism evidence="2 3">
    <name type="scientific">Mytilus edulis</name>
    <name type="common">Blue mussel</name>
    <dbReference type="NCBI Taxonomy" id="6550"/>
    <lineage>
        <taxon>Eukaryota</taxon>
        <taxon>Metazoa</taxon>
        <taxon>Spiralia</taxon>
        <taxon>Lophotrochozoa</taxon>
        <taxon>Mollusca</taxon>
        <taxon>Bivalvia</taxon>
        <taxon>Autobranchia</taxon>
        <taxon>Pteriomorphia</taxon>
        <taxon>Mytilida</taxon>
        <taxon>Mytiloidea</taxon>
        <taxon>Mytilidae</taxon>
        <taxon>Mytilinae</taxon>
        <taxon>Mytilus</taxon>
    </lineage>
</organism>
<dbReference type="AlphaFoldDB" id="A0A8S3SD71"/>
<dbReference type="EMBL" id="CAJPWZ010001463">
    <property type="protein sequence ID" value="CAG2216026.1"/>
    <property type="molecule type" value="Genomic_DNA"/>
</dbReference>
<proteinExistence type="predicted"/>
<feature type="region of interest" description="Disordered" evidence="1">
    <location>
        <begin position="129"/>
        <end position="150"/>
    </location>
</feature>
<comment type="caution">
    <text evidence="2">The sequence shown here is derived from an EMBL/GenBank/DDBJ whole genome shotgun (WGS) entry which is preliminary data.</text>
</comment>
<dbReference type="Proteomes" id="UP000683360">
    <property type="component" value="Unassembled WGS sequence"/>
</dbReference>
<keyword evidence="3" id="KW-1185">Reference proteome</keyword>
<accession>A0A8S3SD71</accession>
<sequence>MADHLPRNSSSVQDLEVIAGRNILDKLRDGNLNTETASRKDEKFLSNTTMKISKNATTKCEYYQIVYPTVTDLEYSLDETQDELEDEIIRLEDTKKNLHQFIEIENEDMMRIIQLKNEDMMRCLQEKDEESARKDEINRRLQGENNRKDRINGRLQEENHRKDEIITKLEEEIIKRFVEENKKKEEEKRYKEIIKRLVEENNRKEEELIQLR</sequence>
<gene>
    <name evidence="2" type="ORF">MEDL_29778</name>
</gene>
<protein>
    <submittedName>
        <fullName evidence="2">Uncharacterized protein</fullName>
    </submittedName>
</protein>